<comment type="function">
    <text evidence="9 10">Cell wall formation. Catalyzes the addition of glutamate to the nucleotide precursor UDP-N-acetylmuramoyl-L-alanine (UMA).</text>
</comment>
<feature type="binding site" evidence="9">
    <location>
        <begin position="109"/>
        <end position="115"/>
    </location>
    <ligand>
        <name>ATP</name>
        <dbReference type="ChEBI" id="CHEBI:30616"/>
    </ligand>
</feature>
<dbReference type="GO" id="GO:0008360">
    <property type="term" value="P:regulation of cell shape"/>
    <property type="evidence" value="ECO:0007669"/>
    <property type="project" value="UniProtKB-KW"/>
</dbReference>
<keyword evidence="3 9" id="KW-0963">Cytoplasm</keyword>
<evidence type="ECO:0000256" key="8">
    <source>
        <dbReference type="ARBA" id="ARBA00023306"/>
    </source>
</evidence>
<proteinExistence type="inferred from homology"/>
<comment type="catalytic activity">
    <reaction evidence="9 10">
        <text>UDP-N-acetyl-alpha-D-muramoyl-L-alanine + D-glutamate + ATP = UDP-N-acetyl-alpha-D-muramoyl-L-alanyl-D-glutamate + ADP + phosphate + H(+)</text>
        <dbReference type="Rhea" id="RHEA:16429"/>
        <dbReference type="ChEBI" id="CHEBI:15378"/>
        <dbReference type="ChEBI" id="CHEBI:29986"/>
        <dbReference type="ChEBI" id="CHEBI:30616"/>
        <dbReference type="ChEBI" id="CHEBI:43474"/>
        <dbReference type="ChEBI" id="CHEBI:83898"/>
        <dbReference type="ChEBI" id="CHEBI:83900"/>
        <dbReference type="ChEBI" id="CHEBI:456216"/>
        <dbReference type="EC" id="6.3.2.9"/>
    </reaction>
</comment>
<dbReference type="GO" id="GO:0005524">
    <property type="term" value="F:ATP binding"/>
    <property type="evidence" value="ECO:0007669"/>
    <property type="project" value="UniProtKB-UniRule"/>
</dbReference>
<dbReference type="Gene3D" id="3.90.190.20">
    <property type="entry name" value="Mur ligase, C-terminal domain"/>
    <property type="match status" value="1"/>
</dbReference>
<reference evidence="14" key="1">
    <citation type="submission" date="2016-10" db="EMBL/GenBank/DDBJ databases">
        <authorList>
            <person name="Varghese N."/>
            <person name="Submissions S."/>
        </authorList>
    </citation>
    <scope>NUCLEOTIDE SEQUENCE [LARGE SCALE GENOMIC DNA]</scope>
    <source>
        <strain evidence="14">DSM 22703</strain>
    </source>
</reference>
<organism evidence="13 14">
    <name type="scientific">Algoriphagus alkaliphilus</name>
    <dbReference type="NCBI Taxonomy" id="279824"/>
    <lineage>
        <taxon>Bacteria</taxon>
        <taxon>Pseudomonadati</taxon>
        <taxon>Bacteroidota</taxon>
        <taxon>Cytophagia</taxon>
        <taxon>Cytophagales</taxon>
        <taxon>Cyclobacteriaceae</taxon>
        <taxon>Algoriphagus</taxon>
    </lineage>
</organism>
<dbReference type="SUPFAM" id="SSF53244">
    <property type="entry name" value="MurD-like peptide ligases, peptide-binding domain"/>
    <property type="match status" value="1"/>
</dbReference>
<dbReference type="OrthoDB" id="9809796at2"/>
<dbReference type="RefSeq" id="WP_092730148.1">
    <property type="nucleotide sequence ID" value="NZ_FMXE01000015.1"/>
</dbReference>
<feature type="domain" description="Mur ligase central" evidence="12">
    <location>
        <begin position="107"/>
        <end position="285"/>
    </location>
</feature>
<keyword evidence="9 10" id="KW-0961">Cell wall biogenesis/degradation</keyword>
<evidence type="ECO:0000259" key="11">
    <source>
        <dbReference type="Pfam" id="PF02875"/>
    </source>
</evidence>
<name>A0A1G5YAV4_9BACT</name>
<dbReference type="SUPFAM" id="SSF53623">
    <property type="entry name" value="MurD-like peptide ligases, catalytic domain"/>
    <property type="match status" value="1"/>
</dbReference>
<dbReference type="EMBL" id="FMXE01000015">
    <property type="protein sequence ID" value="SDA79366.1"/>
    <property type="molecule type" value="Genomic_DNA"/>
</dbReference>
<dbReference type="InterPro" id="IPR013221">
    <property type="entry name" value="Mur_ligase_cen"/>
</dbReference>
<dbReference type="Pfam" id="PF02875">
    <property type="entry name" value="Mur_ligase_C"/>
    <property type="match status" value="1"/>
</dbReference>
<dbReference type="Pfam" id="PF08245">
    <property type="entry name" value="Mur_ligase_M"/>
    <property type="match status" value="1"/>
</dbReference>
<dbReference type="PANTHER" id="PTHR43692">
    <property type="entry name" value="UDP-N-ACETYLMURAMOYLALANINE--D-GLUTAMATE LIGASE"/>
    <property type="match status" value="1"/>
</dbReference>
<keyword evidence="5 9" id="KW-0132">Cell division</keyword>
<dbReference type="HAMAP" id="MF_00639">
    <property type="entry name" value="MurD"/>
    <property type="match status" value="1"/>
</dbReference>
<dbReference type="STRING" id="279824.SAMN03080617_02350"/>
<dbReference type="PROSITE" id="PS01011">
    <property type="entry name" value="FOLYLPOLYGLU_SYNT_1"/>
    <property type="match status" value="1"/>
</dbReference>
<dbReference type="InterPro" id="IPR036615">
    <property type="entry name" value="Mur_ligase_C_dom_sf"/>
</dbReference>
<dbReference type="AlphaFoldDB" id="A0A1G5YAV4"/>
<dbReference type="GO" id="GO:0071555">
    <property type="term" value="P:cell wall organization"/>
    <property type="evidence" value="ECO:0007669"/>
    <property type="project" value="UniProtKB-KW"/>
</dbReference>
<keyword evidence="14" id="KW-1185">Reference proteome</keyword>
<dbReference type="Gene3D" id="3.40.50.720">
    <property type="entry name" value="NAD(P)-binding Rossmann-like Domain"/>
    <property type="match status" value="1"/>
</dbReference>
<evidence type="ECO:0000256" key="7">
    <source>
        <dbReference type="ARBA" id="ARBA00022840"/>
    </source>
</evidence>
<dbReference type="Proteomes" id="UP000198756">
    <property type="component" value="Unassembled WGS sequence"/>
</dbReference>
<comment type="pathway">
    <text evidence="2 9 10">Cell wall biogenesis; peptidoglycan biosynthesis.</text>
</comment>
<dbReference type="GO" id="GO:0008764">
    <property type="term" value="F:UDP-N-acetylmuramoylalanine-D-glutamate ligase activity"/>
    <property type="evidence" value="ECO:0007669"/>
    <property type="project" value="UniProtKB-UniRule"/>
</dbReference>
<evidence type="ECO:0000256" key="5">
    <source>
        <dbReference type="ARBA" id="ARBA00022618"/>
    </source>
</evidence>
<feature type="domain" description="Mur ligase C-terminal" evidence="11">
    <location>
        <begin position="308"/>
        <end position="422"/>
    </location>
</feature>
<keyword evidence="7 9" id="KW-0067">ATP-binding</keyword>
<dbReference type="PANTHER" id="PTHR43692:SF1">
    <property type="entry name" value="UDP-N-ACETYLMURAMOYLALANINE--D-GLUTAMATE LIGASE"/>
    <property type="match status" value="1"/>
</dbReference>
<dbReference type="InterPro" id="IPR005762">
    <property type="entry name" value="MurD"/>
</dbReference>
<dbReference type="GO" id="GO:0051301">
    <property type="term" value="P:cell division"/>
    <property type="evidence" value="ECO:0007669"/>
    <property type="project" value="UniProtKB-KW"/>
</dbReference>
<keyword evidence="4 9" id="KW-0436">Ligase</keyword>
<dbReference type="UniPathway" id="UPA00219"/>
<evidence type="ECO:0000313" key="13">
    <source>
        <dbReference type="EMBL" id="SDA79366.1"/>
    </source>
</evidence>
<accession>A0A1G5YAV4</accession>
<evidence type="ECO:0000256" key="1">
    <source>
        <dbReference type="ARBA" id="ARBA00004496"/>
    </source>
</evidence>
<dbReference type="InterPro" id="IPR036565">
    <property type="entry name" value="Mur-like_cat_sf"/>
</dbReference>
<dbReference type="GO" id="GO:0004326">
    <property type="term" value="F:tetrahydrofolylpolyglutamate synthase activity"/>
    <property type="evidence" value="ECO:0007669"/>
    <property type="project" value="InterPro"/>
</dbReference>
<evidence type="ECO:0000256" key="10">
    <source>
        <dbReference type="RuleBase" id="RU003664"/>
    </source>
</evidence>
<evidence type="ECO:0000259" key="12">
    <source>
        <dbReference type="Pfam" id="PF08245"/>
    </source>
</evidence>
<evidence type="ECO:0000256" key="6">
    <source>
        <dbReference type="ARBA" id="ARBA00022741"/>
    </source>
</evidence>
<dbReference type="Gene3D" id="3.40.1190.10">
    <property type="entry name" value="Mur-like, catalytic domain"/>
    <property type="match status" value="1"/>
</dbReference>
<evidence type="ECO:0000256" key="3">
    <source>
        <dbReference type="ARBA" id="ARBA00022490"/>
    </source>
</evidence>
<keyword evidence="9 10" id="KW-0573">Peptidoglycan synthesis</keyword>
<dbReference type="InterPro" id="IPR018109">
    <property type="entry name" value="Folylpolyglutamate_synth_CS"/>
</dbReference>
<dbReference type="Pfam" id="PF21799">
    <property type="entry name" value="MurD-like_N"/>
    <property type="match status" value="1"/>
</dbReference>
<keyword evidence="8 9" id="KW-0131">Cell cycle</keyword>
<dbReference type="GO" id="GO:0005737">
    <property type="term" value="C:cytoplasm"/>
    <property type="evidence" value="ECO:0007669"/>
    <property type="project" value="UniProtKB-SubCell"/>
</dbReference>
<evidence type="ECO:0000313" key="14">
    <source>
        <dbReference type="Proteomes" id="UP000198756"/>
    </source>
</evidence>
<protein>
    <recommendedName>
        <fullName evidence="9 10">UDP-N-acetylmuramoylalanine--D-glutamate ligase</fullName>
        <ecNumber evidence="9 10">6.3.2.9</ecNumber>
    </recommendedName>
    <alternativeName>
        <fullName evidence="9">D-glutamic acid-adding enzyme</fullName>
    </alternativeName>
    <alternativeName>
        <fullName evidence="9">UDP-N-acetylmuramoyl-L-alanyl-D-glutamate synthetase</fullName>
    </alternativeName>
</protein>
<dbReference type="NCBIfam" id="TIGR01087">
    <property type="entry name" value="murD"/>
    <property type="match status" value="1"/>
</dbReference>
<sequence length="451" mass="49101">MKQIAILGAGESGLGAALLAKREGYGVWVSDSGIIAAERKNALLDAGIDFEEGGHDESKVLSCDLIIKSPGIPTKSPLVKKAMNEGIPVVDELEFAYRYSAGKVIAITGTNGKTTTTLLTFHLLKEAGYDVGLAGNVGQSWAGQLVNQDHDWWVIEASSFQIDGFQCFKPTIGILTNITPDHLDRYEYQIDNYIFSKMSLFKNMTLREKGIAFLEDPLTKKGLELKKLKTDFHWISLSEKPGKGGYSDGKTLELAANGNSASISVSELSIQGKHNILNALCAGTAALMAGLTEPQLIQGYKTFKNAPHRMELVREMDGVRFVNDSKGTNVEATYYALGSYVEPLIWIAGGVDKGNDYSILNDLVDNGKVKVLICLGTDNEKLKKAFVGIISTIKETQDISEAVAWGQELAEKGEVVLLSPACASFDLFKNYEDRGDRFRSAVLGLKEKQKA</sequence>
<dbReference type="GO" id="GO:0009252">
    <property type="term" value="P:peptidoglycan biosynthetic process"/>
    <property type="evidence" value="ECO:0007669"/>
    <property type="project" value="UniProtKB-UniRule"/>
</dbReference>
<evidence type="ECO:0000256" key="2">
    <source>
        <dbReference type="ARBA" id="ARBA00004752"/>
    </source>
</evidence>
<evidence type="ECO:0000256" key="9">
    <source>
        <dbReference type="HAMAP-Rule" id="MF_00639"/>
    </source>
</evidence>
<keyword evidence="6 9" id="KW-0547">Nucleotide-binding</keyword>
<dbReference type="EC" id="6.3.2.9" evidence="9 10"/>
<dbReference type="SUPFAM" id="SSF51984">
    <property type="entry name" value="MurCD N-terminal domain"/>
    <property type="match status" value="1"/>
</dbReference>
<dbReference type="InterPro" id="IPR004101">
    <property type="entry name" value="Mur_ligase_C"/>
</dbReference>
<comment type="subcellular location">
    <subcellularLocation>
        <location evidence="1 9 10">Cytoplasm</location>
    </subcellularLocation>
</comment>
<gene>
    <name evidence="9" type="primary">murD</name>
    <name evidence="13" type="ORF">SAMN03080617_02350</name>
</gene>
<evidence type="ECO:0000256" key="4">
    <source>
        <dbReference type="ARBA" id="ARBA00022598"/>
    </source>
</evidence>
<comment type="similarity">
    <text evidence="9">Belongs to the MurCDEF family.</text>
</comment>
<keyword evidence="9 10" id="KW-0133">Cell shape</keyword>